<dbReference type="AlphaFoldDB" id="A0A9P1FEU3"/>
<reference evidence="4" key="1">
    <citation type="submission" date="2022-10" db="EMBL/GenBank/DDBJ databases">
        <authorList>
            <person name="Chen Y."/>
            <person name="Dougan E. K."/>
            <person name="Chan C."/>
            <person name="Rhodes N."/>
            <person name="Thang M."/>
        </authorList>
    </citation>
    <scope>NUCLEOTIDE SEQUENCE</scope>
</reference>
<dbReference type="GO" id="GO:0006457">
    <property type="term" value="P:protein folding"/>
    <property type="evidence" value="ECO:0007669"/>
    <property type="project" value="TreeGrafter"/>
</dbReference>
<evidence type="ECO:0000313" key="6">
    <source>
        <dbReference type="EMBL" id="CAL4760875.1"/>
    </source>
</evidence>
<evidence type="ECO:0000313" key="7">
    <source>
        <dbReference type="Proteomes" id="UP001152797"/>
    </source>
</evidence>
<evidence type="ECO:0000259" key="3">
    <source>
        <dbReference type="PROSITE" id="PS51203"/>
    </source>
</evidence>
<dbReference type="PROSITE" id="PS51203">
    <property type="entry name" value="CS"/>
    <property type="match status" value="1"/>
</dbReference>
<dbReference type="Gene3D" id="2.60.40.790">
    <property type="match status" value="1"/>
</dbReference>
<gene>
    <name evidence="4" type="ORF">C1SCF055_LOCUS2062</name>
</gene>
<dbReference type="Proteomes" id="UP001152797">
    <property type="component" value="Unassembled WGS sequence"/>
</dbReference>
<dbReference type="PANTHER" id="PTHR46035:SF1">
    <property type="entry name" value="TETRATRICOPEPTIDE REPEAT PROTEIN 4"/>
    <property type="match status" value="1"/>
</dbReference>
<dbReference type="InterPro" id="IPR007052">
    <property type="entry name" value="CS_dom"/>
</dbReference>
<feature type="coiled-coil region" evidence="1">
    <location>
        <begin position="320"/>
        <end position="347"/>
    </location>
</feature>
<dbReference type="EMBL" id="CAMXCT020000085">
    <property type="protein sequence ID" value="CAL1126938.1"/>
    <property type="molecule type" value="Genomic_DNA"/>
</dbReference>
<dbReference type="PANTHER" id="PTHR46035">
    <property type="entry name" value="TETRATRICOPEPTIDE REPEAT PROTEIN 4"/>
    <property type="match status" value="1"/>
</dbReference>
<dbReference type="InterPro" id="IPR019734">
    <property type="entry name" value="TPR_rpt"/>
</dbReference>
<comment type="caution">
    <text evidence="4">The sequence shown here is derived from an EMBL/GenBank/DDBJ whole genome shotgun (WGS) entry which is preliminary data.</text>
</comment>
<dbReference type="GO" id="GO:0030544">
    <property type="term" value="F:Hsp70 protein binding"/>
    <property type="evidence" value="ECO:0007669"/>
    <property type="project" value="TreeGrafter"/>
</dbReference>
<feature type="domain" description="CS" evidence="3">
    <location>
        <begin position="455"/>
        <end position="543"/>
    </location>
</feature>
<protein>
    <submittedName>
        <fullName evidence="6">Copia protein</fullName>
    </submittedName>
</protein>
<dbReference type="InterPro" id="IPR008978">
    <property type="entry name" value="HSP20-like_chaperone"/>
</dbReference>
<dbReference type="GO" id="GO:0051879">
    <property type="term" value="F:Hsp90 protein binding"/>
    <property type="evidence" value="ECO:0007669"/>
    <property type="project" value="TreeGrafter"/>
</dbReference>
<evidence type="ECO:0000313" key="5">
    <source>
        <dbReference type="EMBL" id="CAL1126938.1"/>
    </source>
</evidence>
<dbReference type="OrthoDB" id="629492at2759"/>
<sequence length="632" mass="71018">MAPEASPACAAILVTGAGSDDVNGLYVPTGRKWHEAEIFENDKLCMLSREPHKSQKTGLTSYGWILGQDRKPMYAVQSEEILPPKSGWKKFTGQVPIPAVDPSDSLKAAAETAALAFKDQGNALFTARSYKEAATKWSRALSTLEKYCSDSQVRATLYANRAESNIRMERWEEALLDCEAALVTKPSHDKALLRAAVALRGLKRYGDAIGMVQRCLELEPSHYDAKMLMQDLDRLVTSEQPSGRPAASKPQRLRGDANLSSIPRDARDMNHQKGLEAFEGYSQMRENSTEEVPISDLPYHKMGLPQEQLDLMDSFFRELRANKKQQAKSQRQELAEYELVKNEYRERALEDQALGRAPTPMLESYEEAPALKDDELPLTLTAPKKPVETDNIQISADEKKEIDDLFANFKPKASKSLGPSGRRSRFQQIIHEEEEEASVAEIRAMEELKKLQRTRRGEPTRFEQAAGELYCWWSLPAGISAKDIKVSGSGGEWLTVSVRDVPIFDRQLFHQIKGDDIIWSLDAGELSLTLTKRERSKLWDQLGSVSEMQRDASGKVIPSTIPEPMSINDRLAKFRQMVTGDDGEEPRYEDLNDQSKQLVDAMRRFEHARATGDHNALALAEHDLEELGRVVV</sequence>
<keyword evidence="1" id="KW-0175">Coiled coil</keyword>
<dbReference type="CDD" id="cd06467">
    <property type="entry name" value="p23_NUDC_like"/>
    <property type="match status" value="1"/>
</dbReference>
<name>A0A9P1FEU3_9DINO</name>
<dbReference type="EMBL" id="CAMXCT010000085">
    <property type="protein sequence ID" value="CAI3973563.1"/>
    <property type="molecule type" value="Genomic_DNA"/>
</dbReference>
<dbReference type="Gene3D" id="1.25.40.10">
    <property type="entry name" value="Tetratricopeptide repeat domain"/>
    <property type="match status" value="1"/>
</dbReference>
<organism evidence="4">
    <name type="scientific">Cladocopium goreaui</name>
    <dbReference type="NCBI Taxonomy" id="2562237"/>
    <lineage>
        <taxon>Eukaryota</taxon>
        <taxon>Sar</taxon>
        <taxon>Alveolata</taxon>
        <taxon>Dinophyceae</taxon>
        <taxon>Suessiales</taxon>
        <taxon>Symbiodiniaceae</taxon>
        <taxon>Cladocopium</taxon>
    </lineage>
</organism>
<reference evidence="5" key="2">
    <citation type="submission" date="2024-04" db="EMBL/GenBank/DDBJ databases">
        <authorList>
            <person name="Chen Y."/>
            <person name="Shah S."/>
            <person name="Dougan E. K."/>
            <person name="Thang M."/>
            <person name="Chan C."/>
        </authorList>
    </citation>
    <scope>NUCLEOTIDE SEQUENCE [LARGE SCALE GENOMIC DNA]</scope>
</reference>
<evidence type="ECO:0000256" key="1">
    <source>
        <dbReference type="SAM" id="Coils"/>
    </source>
</evidence>
<feature type="region of interest" description="Disordered" evidence="2">
    <location>
        <begin position="238"/>
        <end position="264"/>
    </location>
</feature>
<dbReference type="SMART" id="SM00028">
    <property type="entry name" value="TPR"/>
    <property type="match status" value="3"/>
</dbReference>
<evidence type="ECO:0000313" key="4">
    <source>
        <dbReference type="EMBL" id="CAI3973563.1"/>
    </source>
</evidence>
<dbReference type="InterPro" id="IPR011990">
    <property type="entry name" value="TPR-like_helical_dom_sf"/>
</dbReference>
<dbReference type="SUPFAM" id="SSF49764">
    <property type="entry name" value="HSP20-like chaperones"/>
    <property type="match status" value="1"/>
</dbReference>
<accession>A0A9P1FEU3</accession>
<proteinExistence type="predicted"/>
<keyword evidence="7" id="KW-1185">Reference proteome</keyword>
<evidence type="ECO:0000256" key="2">
    <source>
        <dbReference type="SAM" id="MobiDB-lite"/>
    </source>
</evidence>
<dbReference type="EMBL" id="CAMXCT030000085">
    <property type="protein sequence ID" value="CAL4760875.1"/>
    <property type="molecule type" value="Genomic_DNA"/>
</dbReference>
<dbReference type="Pfam" id="PF04969">
    <property type="entry name" value="CS"/>
    <property type="match status" value="1"/>
</dbReference>
<dbReference type="GO" id="GO:0005634">
    <property type="term" value="C:nucleus"/>
    <property type="evidence" value="ECO:0007669"/>
    <property type="project" value="TreeGrafter"/>
</dbReference>
<dbReference type="GO" id="GO:0005829">
    <property type="term" value="C:cytosol"/>
    <property type="evidence" value="ECO:0007669"/>
    <property type="project" value="TreeGrafter"/>
</dbReference>
<dbReference type="SUPFAM" id="SSF48452">
    <property type="entry name" value="TPR-like"/>
    <property type="match status" value="1"/>
</dbReference>